<evidence type="ECO:0008006" key="3">
    <source>
        <dbReference type="Google" id="ProtNLM"/>
    </source>
</evidence>
<dbReference type="RefSeq" id="WP_157297336.1">
    <property type="nucleotide sequence ID" value="NZ_JBHTCT010000011.1"/>
</dbReference>
<dbReference type="Proteomes" id="UP001596483">
    <property type="component" value="Unassembled WGS sequence"/>
</dbReference>
<accession>A0ABW2NFK2</accession>
<reference evidence="2" key="1">
    <citation type="journal article" date="2019" name="Int. J. Syst. Evol. Microbiol.">
        <title>The Global Catalogue of Microorganisms (GCM) 10K type strain sequencing project: providing services to taxonomists for standard genome sequencing and annotation.</title>
        <authorList>
            <consortium name="The Broad Institute Genomics Platform"/>
            <consortium name="The Broad Institute Genome Sequencing Center for Infectious Disease"/>
            <person name="Wu L."/>
            <person name="Ma J."/>
        </authorList>
    </citation>
    <scope>NUCLEOTIDE SEQUENCE [LARGE SCALE GENOMIC DNA]</scope>
    <source>
        <strain evidence="2">JCM 4738</strain>
    </source>
</reference>
<proteinExistence type="predicted"/>
<comment type="caution">
    <text evidence="1">The sequence shown here is derived from an EMBL/GenBank/DDBJ whole genome shotgun (WGS) entry which is preliminary data.</text>
</comment>
<dbReference type="EMBL" id="JBHTCT010000011">
    <property type="protein sequence ID" value="MFC7364500.1"/>
    <property type="molecule type" value="Genomic_DNA"/>
</dbReference>
<protein>
    <recommendedName>
        <fullName evidence="3">DNA-binding protein</fullName>
    </recommendedName>
</protein>
<sequence length="88" mass="10944">MGLAQVQLDEQEIQRQINERLDQIFRDTLILWDINEMSKRLCMSKSFLEENILHDPRMRLLERRKQNGKRFWYYEQSVQVIKQIMDEW</sequence>
<name>A0ABW2NFK2_9BACL</name>
<keyword evidence="2" id="KW-1185">Reference proteome</keyword>
<evidence type="ECO:0000313" key="2">
    <source>
        <dbReference type="Proteomes" id="UP001596483"/>
    </source>
</evidence>
<organism evidence="1 2">
    <name type="scientific">Bhargavaea changchunensis</name>
    <dbReference type="NCBI Taxonomy" id="2134037"/>
    <lineage>
        <taxon>Bacteria</taxon>
        <taxon>Bacillati</taxon>
        <taxon>Bacillota</taxon>
        <taxon>Bacilli</taxon>
        <taxon>Bacillales</taxon>
        <taxon>Caryophanaceae</taxon>
        <taxon>Bhargavaea</taxon>
    </lineage>
</organism>
<gene>
    <name evidence="1" type="ORF">ACFQQH_05085</name>
</gene>
<evidence type="ECO:0000313" key="1">
    <source>
        <dbReference type="EMBL" id="MFC7364500.1"/>
    </source>
</evidence>